<evidence type="ECO:0000313" key="3">
    <source>
        <dbReference type="Proteomes" id="UP001597368"/>
    </source>
</evidence>
<evidence type="ECO:0000313" key="2">
    <source>
        <dbReference type="EMBL" id="MFD1938735.1"/>
    </source>
</evidence>
<name>A0ABW4T9Y0_9ACTN</name>
<reference evidence="3" key="1">
    <citation type="journal article" date="2019" name="Int. J. Syst. Evol. Microbiol.">
        <title>The Global Catalogue of Microorganisms (GCM) 10K type strain sequencing project: providing services to taxonomists for standard genome sequencing and annotation.</title>
        <authorList>
            <consortium name="The Broad Institute Genomics Platform"/>
            <consortium name="The Broad Institute Genome Sequencing Center for Infectious Disease"/>
            <person name="Wu L."/>
            <person name="Ma J."/>
        </authorList>
    </citation>
    <scope>NUCLEOTIDE SEQUENCE [LARGE SCALE GENOMIC DNA]</scope>
    <source>
        <strain evidence="3">ICMP 6774ER</strain>
    </source>
</reference>
<dbReference type="EMBL" id="JBHUFV010000073">
    <property type="protein sequence ID" value="MFD1938735.1"/>
    <property type="molecule type" value="Genomic_DNA"/>
</dbReference>
<feature type="region of interest" description="Disordered" evidence="1">
    <location>
        <begin position="68"/>
        <end position="93"/>
    </location>
</feature>
<accession>A0ABW4T9Y0</accession>
<feature type="compositionally biased region" description="Basic and acidic residues" evidence="1">
    <location>
        <begin position="68"/>
        <end position="86"/>
    </location>
</feature>
<organism evidence="2 3">
    <name type="scientific">Nonomuraea mangrovi</name>
    <dbReference type="NCBI Taxonomy" id="2316207"/>
    <lineage>
        <taxon>Bacteria</taxon>
        <taxon>Bacillati</taxon>
        <taxon>Actinomycetota</taxon>
        <taxon>Actinomycetes</taxon>
        <taxon>Streptosporangiales</taxon>
        <taxon>Streptosporangiaceae</taxon>
        <taxon>Nonomuraea</taxon>
    </lineage>
</organism>
<gene>
    <name evidence="2" type="ORF">ACFSKW_45465</name>
</gene>
<proteinExistence type="predicted"/>
<comment type="caution">
    <text evidence="2">The sequence shown here is derived from an EMBL/GenBank/DDBJ whole genome shotgun (WGS) entry which is preliminary data.</text>
</comment>
<dbReference type="RefSeq" id="WP_379580829.1">
    <property type="nucleotide sequence ID" value="NZ_JBHUFV010000073.1"/>
</dbReference>
<protein>
    <submittedName>
        <fullName evidence="2">Uncharacterized protein</fullName>
    </submittedName>
</protein>
<dbReference type="Proteomes" id="UP001597368">
    <property type="component" value="Unassembled WGS sequence"/>
</dbReference>
<sequence length="93" mass="10533">MATDLGEALTAYWHNRHWLGMDGFIKWLYDTGQISEARFALKEIKKMPDPPASLLKRLRPIEKLLEARLHEQLPHPPPDSHARGDLADAAGIP</sequence>
<keyword evidence="3" id="KW-1185">Reference proteome</keyword>
<evidence type="ECO:0000256" key="1">
    <source>
        <dbReference type="SAM" id="MobiDB-lite"/>
    </source>
</evidence>